<keyword evidence="4 7" id="KW-1133">Transmembrane helix</keyword>
<evidence type="ECO:0000313" key="11">
    <source>
        <dbReference type="Proteomes" id="UP000778523"/>
    </source>
</evidence>
<feature type="transmembrane region" description="Helical" evidence="7">
    <location>
        <begin position="278"/>
        <end position="306"/>
    </location>
</feature>
<evidence type="ECO:0000256" key="7">
    <source>
        <dbReference type="SAM" id="Phobius"/>
    </source>
</evidence>
<feature type="transmembrane region" description="Helical" evidence="7">
    <location>
        <begin position="368"/>
        <end position="388"/>
    </location>
</feature>
<dbReference type="Pfam" id="PF12704">
    <property type="entry name" value="MacB_PCD"/>
    <property type="match status" value="1"/>
</dbReference>
<evidence type="ECO:0000256" key="6">
    <source>
        <dbReference type="ARBA" id="ARBA00038076"/>
    </source>
</evidence>
<evidence type="ECO:0000256" key="4">
    <source>
        <dbReference type="ARBA" id="ARBA00022989"/>
    </source>
</evidence>
<feature type="domain" description="ABC3 transporter permease C-terminal" evidence="8">
    <location>
        <begin position="285"/>
        <end position="398"/>
    </location>
</feature>
<keyword evidence="11" id="KW-1185">Reference proteome</keyword>
<dbReference type="Proteomes" id="UP000778523">
    <property type="component" value="Unassembled WGS sequence"/>
</dbReference>
<proteinExistence type="inferred from homology"/>
<feature type="domain" description="MacB-like periplasmic core" evidence="9">
    <location>
        <begin position="22"/>
        <end position="244"/>
    </location>
</feature>
<evidence type="ECO:0000256" key="2">
    <source>
        <dbReference type="ARBA" id="ARBA00022475"/>
    </source>
</evidence>
<evidence type="ECO:0000313" key="10">
    <source>
        <dbReference type="EMBL" id="NSL53585.1"/>
    </source>
</evidence>
<comment type="caution">
    <text evidence="10">The sequence shown here is derived from an EMBL/GenBank/DDBJ whole genome shotgun (WGS) entry which is preliminary data.</text>
</comment>
<evidence type="ECO:0000256" key="3">
    <source>
        <dbReference type="ARBA" id="ARBA00022692"/>
    </source>
</evidence>
<comment type="subcellular location">
    <subcellularLocation>
        <location evidence="1">Cell membrane</location>
        <topology evidence="1">Multi-pass membrane protein</topology>
    </subcellularLocation>
</comment>
<dbReference type="InterPro" id="IPR050250">
    <property type="entry name" value="Macrolide_Exporter_MacB"/>
</dbReference>
<evidence type="ECO:0000259" key="8">
    <source>
        <dbReference type="Pfam" id="PF02687"/>
    </source>
</evidence>
<feature type="transmembrane region" description="Helical" evidence="7">
    <location>
        <begin position="20"/>
        <end position="41"/>
    </location>
</feature>
<organism evidence="10 11">
    <name type="scientific">Uliginosibacterium aquaticum</name>
    <dbReference type="NCBI Taxonomy" id="2731212"/>
    <lineage>
        <taxon>Bacteria</taxon>
        <taxon>Pseudomonadati</taxon>
        <taxon>Pseudomonadota</taxon>
        <taxon>Betaproteobacteria</taxon>
        <taxon>Rhodocyclales</taxon>
        <taxon>Zoogloeaceae</taxon>
        <taxon>Uliginosibacterium</taxon>
    </lineage>
</organism>
<keyword evidence="3 7" id="KW-0812">Transmembrane</keyword>
<reference evidence="10 11" key="1">
    <citation type="submission" date="2020-06" db="EMBL/GenBank/DDBJ databases">
        <title>Draft genome of Uliginosibacterium sp. IMCC34675.</title>
        <authorList>
            <person name="Song J."/>
        </authorList>
    </citation>
    <scope>NUCLEOTIDE SEQUENCE [LARGE SCALE GENOMIC DNA]</scope>
    <source>
        <strain evidence="10 11">IMCC34675</strain>
    </source>
</reference>
<evidence type="ECO:0000256" key="1">
    <source>
        <dbReference type="ARBA" id="ARBA00004651"/>
    </source>
</evidence>
<dbReference type="PANTHER" id="PTHR30572">
    <property type="entry name" value="MEMBRANE COMPONENT OF TRANSPORTER-RELATED"/>
    <property type="match status" value="1"/>
</dbReference>
<feature type="transmembrane region" description="Helical" evidence="7">
    <location>
        <begin position="327"/>
        <end position="356"/>
    </location>
</feature>
<evidence type="ECO:0000256" key="5">
    <source>
        <dbReference type="ARBA" id="ARBA00023136"/>
    </source>
</evidence>
<evidence type="ECO:0000259" key="9">
    <source>
        <dbReference type="Pfam" id="PF12704"/>
    </source>
</evidence>
<keyword evidence="2" id="KW-1003">Cell membrane</keyword>
<dbReference type="RefSeq" id="WP_170019722.1">
    <property type="nucleotide sequence ID" value="NZ_JABCSC020000001.1"/>
</dbReference>
<gene>
    <name evidence="10" type="ORF">HJ583_000960</name>
</gene>
<name>A0ABX2IB16_9RHOO</name>
<sequence>MLWNALLLALREIRRNLMRASLTVLGIIIGVAAVITMVTLGNGATALITAQVASLGSNLVIVRPGQRMSPGQPAGWAPAFKEEDMQAILEAVHAVREVAGIAQRGSTVAWMTESTFTPIVGSTPSYLEVGNWKIAEGRFFNDSEQRAGRALCVLGDTVKKALFSGSSPIGEKIRTRGVSCEVIGVLAPKGQSAMGQDQDDIVLMPLKAYQRRIAGRRSRQDVGTLLLSVRDGLSTERVVRDVSALMRERRGIAPNENDNFSVFDTRQISDALSSTTRVLTALLGAVAAVSLLVGGIGIMNIMLVSVTERTREIGTRLAIGALEREVLLQFLVEAVALSAFGGLVGIALALVASFGLTSAMGLPFVLDFQIMLLAFAVSAGIGVLFGFVPARRAARLDPIEALRHE</sequence>
<accession>A0ABX2IB16</accession>
<dbReference type="Pfam" id="PF02687">
    <property type="entry name" value="FtsX"/>
    <property type="match status" value="1"/>
</dbReference>
<dbReference type="PANTHER" id="PTHR30572:SF4">
    <property type="entry name" value="ABC TRANSPORTER PERMEASE YTRF"/>
    <property type="match status" value="1"/>
</dbReference>
<dbReference type="EMBL" id="JABCSC020000001">
    <property type="protein sequence ID" value="NSL53585.1"/>
    <property type="molecule type" value="Genomic_DNA"/>
</dbReference>
<comment type="similarity">
    <text evidence="6">Belongs to the ABC-4 integral membrane protein family.</text>
</comment>
<dbReference type="InterPro" id="IPR025857">
    <property type="entry name" value="MacB_PCD"/>
</dbReference>
<dbReference type="InterPro" id="IPR003838">
    <property type="entry name" value="ABC3_permease_C"/>
</dbReference>
<keyword evidence="5 7" id="KW-0472">Membrane</keyword>
<protein>
    <submittedName>
        <fullName evidence="10">ABC transporter permease</fullName>
    </submittedName>
</protein>